<accession>A0AAP7BW99</accession>
<dbReference type="RefSeq" id="WP_003459473.1">
    <property type="nucleotide sequence ID" value="NZ_CATNWX010000006.1"/>
</dbReference>
<dbReference type="EMBL" id="JAALLZ010000004">
    <property type="protein sequence ID" value="NGU30623.1"/>
    <property type="molecule type" value="Genomic_DNA"/>
</dbReference>
<reference evidence="2 3" key="1">
    <citation type="submission" date="2020-02" db="EMBL/GenBank/DDBJ databases">
        <title>Genomic Insights into the Phylogeny and Genetic Plasticity of the Human and Animal Enteric Pathogen Clostridium perfringens.</title>
        <authorList>
            <person name="Feng Y."/>
            <person name="Hu Y."/>
        </authorList>
    </citation>
    <scope>NUCLEOTIDE SEQUENCE [LARGE SCALE GENOMIC DNA]</scope>
    <source>
        <strain evidence="2 3">CP-40</strain>
    </source>
</reference>
<dbReference type="InterPro" id="IPR036388">
    <property type="entry name" value="WH-like_DNA-bd_sf"/>
</dbReference>
<gene>
    <name evidence="2" type="ORF">G6Z34_10940</name>
</gene>
<dbReference type="AlphaFoldDB" id="A0AAP7BW99"/>
<dbReference type="SUPFAM" id="SSF46785">
    <property type="entry name" value="Winged helix' DNA-binding domain"/>
    <property type="match status" value="1"/>
</dbReference>
<dbReference type="Gene3D" id="1.10.10.10">
    <property type="entry name" value="Winged helix-like DNA-binding domain superfamily/Winged helix DNA-binding domain"/>
    <property type="match status" value="1"/>
</dbReference>
<name>A0AAP7BW99_CLOPF</name>
<dbReference type="InterPro" id="IPR002831">
    <property type="entry name" value="Tscrpt_reg_TrmB_N"/>
</dbReference>
<dbReference type="InterPro" id="IPR036390">
    <property type="entry name" value="WH_DNA-bd_sf"/>
</dbReference>
<dbReference type="InterPro" id="IPR011991">
    <property type="entry name" value="ArsR-like_HTH"/>
</dbReference>
<organism evidence="2 3">
    <name type="scientific">Clostridium perfringens</name>
    <dbReference type="NCBI Taxonomy" id="1502"/>
    <lineage>
        <taxon>Bacteria</taxon>
        <taxon>Bacillati</taxon>
        <taxon>Bacillota</taxon>
        <taxon>Clostridia</taxon>
        <taxon>Eubacteriales</taxon>
        <taxon>Clostridiaceae</taxon>
        <taxon>Clostridium</taxon>
    </lineage>
</organism>
<dbReference type="Pfam" id="PF01978">
    <property type="entry name" value="TrmB"/>
    <property type="match status" value="1"/>
</dbReference>
<feature type="domain" description="Transcription regulator TrmB N-terminal" evidence="1">
    <location>
        <begin position="19"/>
        <end position="77"/>
    </location>
</feature>
<comment type="caution">
    <text evidence="2">The sequence shown here is derived from an EMBL/GenBank/DDBJ whole genome shotgun (WGS) entry which is preliminary data.</text>
</comment>
<protein>
    <submittedName>
        <fullName evidence="2">Winged helix-turn-helix transcriptional regulator</fullName>
    </submittedName>
</protein>
<proteinExistence type="predicted"/>
<dbReference type="Proteomes" id="UP000481454">
    <property type="component" value="Unassembled WGS sequence"/>
</dbReference>
<sequence>MDKKYFEHIANIEELGKYHYKVLLLLITDEYTQSDVRKLLNLRKQNVNRVFRELEKLGLIEVKEIKGANKYYRLVDVKRLKLNIVGQMKII</sequence>
<evidence type="ECO:0000313" key="3">
    <source>
        <dbReference type="Proteomes" id="UP000481454"/>
    </source>
</evidence>
<evidence type="ECO:0000259" key="1">
    <source>
        <dbReference type="Pfam" id="PF01978"/>
    </source>
</evidence>
<dbReference type="CDD" id="cd00090">
    <property type="entry name" value="HTH_ARSR"/>
    <property type="match status" value="1"/>
</dbReference>
<evidence type="ECO:0000313" key="2">
    <source>
        <dbReference type="EMBL" id="NGU30623.1"/>
    </source>
</evidence>